<feature type="domain" description="HD/PDEase" evidence="9">
    <location>
        <begin position="34"/>
        <end position="187"/>
    </location>
</feature>
<keyword evidence="11" id="KW-1185">Reference proteome</keyword>
<dbReference type="SUPFAM" id="SSF109604">
    <property type="entry name" value="HD-domain/PDEase-like"/>
    <property type="match status" value="1"/>
</dbReference>
<evidence type="ECO:0000313" key="10">
    <source>
        <dbReference type="EMBL" id="MDJ1133889.1"/>
    </source>
</evidence>
<dbReference type="EMBL" id="JANCPR020000017">
    <property type="protein sequence ID" value="MDJ1133889.1"/>
    <property type="molecule type" value="Genomic_DNA"/>
</dbReference>
<organism evidence="10 11">
    <name type="scientific">Streptomyces iconiensis</name>
    <dbReference type="NCBI Taxonomy" id="1384038"/>
    <lineage>
        <taxon>Bacteria</taxon>
        <taxon>Bacillati</taxon>
        <taxon>Actinomycetota</taxon>
        <taxon>Actinomycetes</taxon>
        <taxon>Kitasatosporales</taxon>
        <taxon>Streptomycetaceae</taxon>
        <taxon>Streptomyces</taxon>
    </lineage>
</organism>
<dbReference type="Gene3D" id="1.10.3210.10">
    <property type="entry name" value="Hypothetical protein af1432"/>
    <property type="match status" value="1"/>
</dbReference>
<evidence type="ECO:0000256" key="3">
    <source>
        <dbReference type="ARBA" id="ARBA00001941"/>
    </source>
</evidence>
<gene>
    <name evidence="10" type="ORF">NMN56_018330</name>
</gene>
<comment type="cofactor">
    <cofactor evidence="2">
        <name>Mn(2+)</name>
        <dbReference type="ChEBI" id="CHEBI:29035"/>
    </cofactor>
</comment>
<dbReference type="PANTHER" id="PTHR11845">
    <property type="entry name" value="5'-DEOXYNUCLEOTIDASE HDDC2"/>
    <property type="match status" value="1"/>
</dbReference>
<comment type="caution">
    <text evidence="10">The sequence shown here is derived from an EMBL/GenBank/DDBJ whole genome shotgun (WGS) entry which is preliminary data.</text>
</comment>
<dbReference type="Pfam" id="PF13023">
    <property type="entry name" value="HD_3"/>
    <property type="match status" value="1"/>
</dbReference>
<evidence type="ECO:0000256" key="6">
    <source>
        <dbReference type="ARBA" id="ARBA00022723"/>
    </source>
</evidence>
<feature type="region of interest" description="Disordered" evidence="8">
    <location>
        <begin position="85"/>
        <end position="129"/>
    </location>
</feature>
<comment type="subunit">
    <text evidence="4">Homodimer.</text>
</comment>
<comment type="cofactor">
    <cofactor evidence="3">
        <name>Co(2+)</name>
        <dbReference type="ChEBI" id="CHEBI:48828"/>
    </cofactor>
</comment>
<dbReference type="PANTHER" id="PTHR11845:SF13">
    <property type="entry name" value="5'-DEOXYNUCLEOTIDASE HDDC2"/>
    <property type="match status" value="1"/>
</dbReference>
<keyword evidence="6" id="KW-0479">Metal-binding</keyword>
<evidence type="ECO:0000313" key="11">
    <source>
        <dbReference type="Proteomes" id="UP001214441"/>
    </source>
</evidence>
<evidence type="ECO:0000256" key="8">
    <source>
        <dbReference type="SAM" id="MobiDB-lite"/>
    </source>
</evidence>
<evidence type="ECO:0000256" key="2">
    <source>
        <dbReference type="ARBA" id="ARBA00001936"/>
    </source>
</evidence>
<evidence type="ECO:0000256" key="1">
    <source>
        <dbReference type="ARBA" id="ARBA00001638"/>
    </source>
</evidence>
<name>A0ABT6ZXU9_9ACTN</name>
<feature type="compositionally biased region" description="Gly residues" evidence="8">
    <location>
        <begin position="99"/>
        <end position="121"/>
    </location>
</feature>
<dbReference type="InterPro" id="IPR006674">
    <property type="entry name" value="HD_domain"/>
</dbReference>
<sequence length="235" mass="25624">MTSTPHEARALFDFIAYTARLREVTRHNNATPSRKESVAEHSWHLAMISWVLHTEFERETGHTLDLTRMLKLSLMHDLVEIDAGDPSAWDTAPNDGDADGGSGDHGNGNGNGNGNDGGPGGSESESDKARIENAVARERFGSLPAPLGPELLALWREYEDATTPESRLVRGIDRLNPALMRYLTGQGWSDVGADAEALDRLQLPRVGVSPSLTALYEEVREAAKASGLLSRQRRS</sequence>
<dbReference type="SMART" id="SM00471">
    <property type="entry name" value="HDc"/>
    <property type="match status" value="1"/>
</dbReference>
<evidence type="ECO:0000259" key="9">
    <source>
        <dbReference type="SMART" id="SM00471"/>
    </source>
</evidence>
<proteinExistence type="predicted"/>
<evidence type="ECO:0000256" key="5">
    <source>
        <dbReference type="ARBA" id="ARBA00012964"/>
    </source>
</evidence>
<dbReference type="InterPro" id="IPR039356">
    <property type="entry name" value="YfbR/HDDC2"/>
</dbReference>
<keyword evidence="7" id="KW-0378">Hydrolase</keyword>
<comment type="catalytic activity">
    <reaction evidence="1">
        <text>a 2'-deoxyribonucleoside 5'-phosphate + H2O = a 2'-deoxyribonucleoside + phosphate</text>
        <dbReference type="Rhea" id="RHEA:36167"/>
        <dbReference type="ChEBI" id="CHEBI:15377"/>
        <dbReference type="ChEBI" id="CHEBI:18274"/>
        <dbReference type="ChEBI" id="CHEBI:43474"/>
        <dbReference type="ChEBI" id="CHEBI:65317"/>
        <dbReference type="EC" id="3.1.3.89"/>
    </reaction>
</comment>
<dbReference type="Proteomes" id="UP001214441">
    <property type="component" value="Unassembled WGS sequence"/>
</dbReference>
<reference evidence="10 11" key="1">
    <citation type="submission" date="2023-05" db="EMBL/GenBank/DDBJ databases">
        <title>Streptantibioticus silvisoli sp. nov., acidotolerant actinomycetes 1 from pine litter.</title>
        <authorList>
            <person name="Swiecimska M."/>
            <person name="Golinska P."/>
            <person name="Sangal V."/>
            <person name="Wachnowicz B."/>
            <person name="Goodfellow M."/>
        </authorList>
    </citation>
    <scope>NUCLEOTIDE SEQUENCE [LARGE SCALE GENOMIC DNA]</scope>
    <source>
        <strain evidence="10 11">DSM 42109</strain>
    </source>
</reference>
<dbReference type="EC" id="3.1.3.89" evidence="5"/>
<evidence type="ECO:0000256" key="4">
    <source>
        <dbReference type="ARBA" id="ARBA00011738"/>
    </source>
</evidence>
<protein>
    <recommendedName>
        <fullName evidence="5">5'-deoxynucleotidase</fullName>
        <ecNumber evidence="5">3.1.3.89</ecNumber>
    </recommendedName>
</protein>
<dbReference type="InterPro" id="IPR003607">
    <property type="entry name" value="HD/PDEase_dom"/>
</dbReference>
<evidence type="ECO:0000256" key="7">
    <source>
        <dbReference type="ARBA" id="ARBA00022801"/>
    </source>
</evidence>
<accession>A0ABT6ZXU9</accession>
<dbReference type="RefSeq" id="WP_274041710.1">
    <property type="nucleotide sequence ID" value="NZ_JANCPR020000017.1"/>
</dbReference>